<keyword evidence="3" id="KW-1185">Reference proteome</keyword>
<dbReference type="KEGG" id="scya:EJ357_38485"/>
<feature type="chain" id="PRO_5038567357" description="Lipoprotein" evidence="1">
    <location>
        <begin position="21"/>
        <end position="145"/>
    </location>
</feature>
<dbReference type="PROSITE" id="PS51257">
    <property type="entry name" value="PROKAR_LIPOPROTEIN"/>
    <property type="match status" value="1"/>
</dbReference>
<name>A0A3Q9F123_9ACTN</name>
<dbReference type="EMBL" id="CP034539">
    <property type="protein sequence ID" value="AZQ40792.1"/>
    <property type="molecule type" value="Genomic_DNA"/>
</dbReference>
<evidence type="ECO:0000313" key="3">
    <source>
        <dbReference type="Proteomes" id="UP000280298"/>
    </source>
</evidence>
<accession>A0A3Q9F123</accession>
<reference evidence="2 3" key="1">
    <citation type="journal article" date="2019" name="Int. J. Syst. Evol. Microbiol.">
        <title>Streptomyces cyaneochromogenes sp. nov., a blue pigment-producing actinomycete from manganese-contaminated soil.</title>
        <authorList>
            <person name="Tang X."/>
            <person name="Zhao J."/>
            <person name="Li K."/>
            <person name="Chen Z."/>
            <person name="Sun Y."/>
            <person name="Gao J."/>
        </authorList>
    </citation>
    <scope>NUCLEOTIDE SEQUENCE [LARGE SCALE GENOMIC DNA]</scope>
    <source>
        <strain evidence="2 3">MK-45</strain>
    </source>
</reference>
<gene>
    <name evidence="2" type="ORF">EJ357_38485</name>
</gene>
<sequence length="145" mass="15091">MGRFATAGSLVLLLLSTACGAGGDKGAKSKSSPTSVAATVAGVVAPAKIEVIADLTGCKVKIRTEADELREGVCRTDQGDYLITTFPAEKYKLTWLDAAAVYGGKYLVGTRWVVSAKPKVLERLRPRLGGNIQQLQGVGPAPTAS</sequence>
<dbReference type="OrthoDB" id="5114877at2"/>
<proteinExistence type="predicted"/>
<evidence type="ECO:0000313" key="2">
    <source>
        <dbReference type="EMBL" id="AZQ40792.1"/>
    </source>
</evidence>
<evidence type="ECO:0008006" key="4">
    <source>
        <dbReference type="Google" id="ProtNLM"/>
    </source>
</evidence>
<organism evidence="2 3">
    <name type="scientific">Streptomyces cyaneochromogenes</name>
    <dbReference type="NCBI Taxonomy" id="2496836"/>
    <lineage>
        <taxon>Bacteria</taxon>
        <taxon>Bacillati</taxon>
        <taxon>Actinomycetota</taxon>
        <taxon>Actinomycetes</taxon>
        <taxon>Kitasatosporales</taxon>
        <taxon>Streptomycetaceae</taxon>
        <taxon>Streptomyces</taxon>
    </lineage>
</organism>
<dbReference type="Proteomes" id="UP000280298">
    <property type="component" value="Chromosome"/>
</dbReference>
<evidence type="ECO:0000256" key="1">
    <source>
        <dbReference type="SAM" id="SignalP"/>
    </source>
</evidence>
<dbReference type="AlphaFoldDB" id="A0A3Q9F123"/>
<protein>
    <recommendedName>
        <fullName evidence="4">Lipoprotein</fullName>
    </recommendedName>
</protein>
<keyword evidence="1" id="KW-0732">Signal</keyword>
<feature type="signal peptide" evidence="1">
    <location>
        <begin position="1"/>
        <end position="20"/>
    </location>
</feature>